<gene>
    <name evidence="1" type="ORF">H6H03_24165</name>
</gene>
<evidence type="ECO:0000313" key="1">
    <source>
        <dbReference type="EMBL" id="MBD2736943.1"/>
    </source>
</evidence>
<accession>A0ABR8KFG2</accession>
<reference evidence="1 2" key="1">
    <citation type="journal article" date="2020" name="ISME J.">
        <title>Comparative genomics reveals insights into cyanobacterial evolution and habitat adaptation.</title>
        <authorList>
            <person name="Chen M.Y."/>
            <person name="Teng W.K."/>
            <person name="Zhao L."/>
            <person name="Hu C.X."/>
            <person name="Zhou Y.K."/>
            <person name="Han B.P."/>
            <person name="Song L.R."/>
            <person name="Shu W.S."/>
        </authorList>
    </citation>
    <scope>NUCLEOTIDE SEQUENCE [LARGE SCALE GENOMIC DNA]</scope>
    <source>
        <strain evidence="1 2">FACHB-159</strain>
    </source>
</reference>
<protein>
    <submittedName>
        <fullName evidence="1">Uncharacterized protein</fullName>
    </submittedName>
</protein>
<dbReference type="Proteomes" id="UP000637383">
    <property type="component" value="Unassembled WGS sequence"/>
</dbReference>
<comment type="caution">
    <text evidence="1">The sequence shown here is derived from an EMBL/GenBank/DDBJ whole genome shotgun (WGS) entry which is preliminary data.</text>
</comment>
<name>A0ABR8KFG2_9NOSO</name>
<organism evidence="1 2">
    <name type="scientific">Nostoc paludosum FACHB-159</name>
    <dbReference type="NCBI Taxonomy" id="2692908"/>
    <lineage>
        <taxon>Bacteria</taxon>
        <taxon>Bacillati</taxon>
        <taxon>Cyanobacteriota</taxon>
        <taxon>Cyanophyceae</taxon>
        <taxon>Nostocales</taxon>
        <taxon>Nostocaceae</taxon>
        <taxon>Nostoc</taxon>
    </lineage>
</organism>
<evidence type="ECO:0000313" key="2">
    <source>
        <dbReference type="Proteomes" id="UP000637383"/>
    </source>
</evidence>
<keyword evidence="2" id="KW-1185">Reference proteome</keyword>
<dbReference type="EMBL" id="JACJTU010000025">
    <property type="protein sequence ID" value="MBD2736943.1"/>
    <property type="molecule type" value="Genomic_DNA"/>
</dbReference>
<proteinExistence type="predicted"/>
<sequence>MLIPLFLAIAYGVFKRKVPTRFPERSQESLVISSVDQSGLLLSFTSFSTCPQFR</sequence>